<dbReference type="AlphaFoldDB" id="A0A0C7GEK4"/>
<dbReference type="InterPro" id="IPR023995">
    <property type="entry name" value="HemZ"/>
</dbReference>
<dbReference type="GO" id="GO:0016491">
    <property type="term" value="F:oxidoreductase activity"/>
    <property type="evidence" value="ECO:0007669"/>
    <property type="project" value="UniProtKB-KW"/>
</dbReference>
<keyword evidence="3" id="KW-0408">Iron</keyword>
<name>A0A0C7GEK4_PARSO</name>
<keyword evidence="4" id="KW-0411">Iron-sulfur</keyword>
<reference evidence="6 7" key="1">
    <citation type="submission" date="2015-01" db="EMBL/GenBank/DDBJ databases">
        <authorList>
            <person name="Aslett A.Martin."/>
            <person name="De Silva Nishadi"/>
        </authorList>
    </citation>
    <scope>NUCLEOTIDE SEQUENCE [LARGE SCALE GENOMIC DNA]</scope>
    <source>
        <strain evidence="6 7">R28058</strain>
    </source>
</reference>
<dbReference type="SMART" id="SM00729">
    <property type="entry name" value="Elp3"/>
    <property type="match status" value="1"/>
</dbReference>
<dbReference type="InterPro" id="IPR013785">
    <property type="entry name" value="Aldolase_TIM"/>
</dbReference>
<dbReference type="InterPro" id="IPR034505">
    <property type="entry name" value="Coproporphyrinogen-III_oxidase"/>
</dbReference>
<accession>A0A0C7GEK4</accession>
<dbReference type="GO" id="GO:0005737">
    <property type="term" value="C:cytoplasm"/>
    <property type="evidence" value="ECO:0007669"/>
    <property type="project" value="TreeGrafter"/>
</dbReference>
<dbReference type="SUPFAM" id="SSF102114">
    <property type="entry name" value="Radical SAM enzymes"/>
    <property type="match status" value="1"/>
</dbReference>
<dbReference type="RefSeq" id="WP_055343086.1">
    <property type="nucleotide sequence ID" value="NZ_CDNI01000023.1"/>
</dbReference>
<evidence type="ECO:0000256" key="3">
    <source>
        <dbReference type="ARBA" id="ARBA00023004"/>
    </source>
</evidence>
<dbReference type="InterPro" id="IPR058240">
    <property type="entry name" value="rSAM_sf"/>
</dbReference>
<dbReference type="GO" id="GO:0006779">
    <property type="term" value="P:porphyrin-containing compound biosynthetic process"/>
    <property type="evidence" value="ECO:0007669"/>
    <property type="project" value="TreeGrafter"/>
</dbReference>
<gene>
    <name evidence="6" type="primary">hemZ_2</name>
    <name evidence="6" type="ORF">R28058_29101</name>
</gene>
<dbReference type="Pfam" id="PF04055">
    <property type="entry name" value="Radical_SAM"/>
    <property type="match status" value="1"/>
</dbReference>
<keyword evidence="6" id="KW-0560">Oxidoreductase</keyword>
<keyword evidence="1" id="KW-0949">S-adenosyl-L-methionine</keyword>
<dbReference type="EMBL" id="CEKZ01000023">
    <property type="protein sequence ID" value="CEQ05193.1"/>
    <property type="molecule type" value="Genomic_DNA"/>
</dbReference>
<dbReference type="PANTHER" id="PTHR13932">
    <property type="entry name" value="COPROPORPHYRINIGEN III OXIDASE"/>
    <property type="match status" value="1"/>
</dbReference>
<evidence type="ECO:0000256" key="2">
    <source>
        <dbReference type="ARBA" id="ARBA00022723"/>
    </source>
</evidence>
<evidence type="ECO:0000256" key="1">
    <source>
        <dbReference type="ARBA" id="ARBA00022691"/>
    </source>
</evidence>
<dbReference type="Proteomes" id="UP000049127">
    <property type="component" value="Unassembled WGS sequence"/>
</dbReference>
<dbReference type="CDD" id="cd01335">
    <property type="entry name" value="Radical_SAM"/>
    <property type="match status" value="1"/>
</dbReference>
<dbReference type="SFLD" id="SFLDG01065">
    <property type="entry name" value="anaerobic_coproporphyrinogen-I"/>
    <property type="match status" value="1"/>
</dbReference>
<feature type="domain" description="Radical SAM core" evidence="5">
    <location>
        <begin position="162"/>
        <end position="401"/>
    </location>
</feature>
<dbReference type="SFLD" id="SFLDF00310">
    <property type="entry name" value="oxygen-independent_coproporphy"/>
    <property type="match status" value="1"/>
</dbReference>
<dbReference type="EC" id="1.3.99.22" evidence="6"/>
<dbReference type="InterPro" id="IPR006638">
    <property type="entry name" value="Elp3/MiaA/NifB-like_rSAM"/>
</dbReference>
<dbReference type="GO" id="GO:0046872">
    <property type="term" value="F:metal ion binding"/>
    <property type="evidence" value="ECO:0007669"/>
    <property type="project" value="UniProtKB-KW"/>
</dbReference>
<dbReference type="OrthoDB" id="9808022at2"/>
<dbReference type="PANTHER" id="PTHR13932:SF1">
    <property type="entry name" value="OXYGEN-INDEPENDENT COPROPORPHYRINOGEN-III OXIDASE-LIKE PROTEIN HEMZ"/>
    <property type="match status" value="1"/>
</dbReference>
<protein>
    <submittedName>
        <fullName evidence="6">Coproporphyrinogen III oxidase</fullName>
        <ecNumber evidence="6">1.3.99.22</ecNumber>
    </submittedName>
</protein>
<dbReference type="InterPro" id="IPR007197">
    <property type="entry name" value="rSAM"/>
</dbReference>
<evidence type="ECO:0000313" key="6">
    <source>
        <dbReference type="EMBL" id="CEQ05193.1"/>
    </source>
</evidence>
<evidence type="ECO:0000259" key="5">
    <source>
        <dbReference type="PROSITE" id="PS51918"/>
    </source>
</evidence>
<evidence type="ECO:0000313" key="7">
    <source>
        <dbReference type="Proteomes" id="UP000049127"/>
    </source>
</evidence>
<proteinExistence type="predicted"/>
<dbReference type="SFLD" id="SFLDS00029">
    <property type="entry name" value="Radical_SAM"/>
    <property type="match status" value="1"/>
</dbReference>
<organism evidence="6 7">
    <name type="scientific">Paraclostridium sordellii</name>
    <name type="common">Clostridium sordellii</name>
    <dbReference type="NCBI Taxonomy" id="1505"/>
    <lineage>
        <taxon>Bacteria</taxon>
        <taxon>Bacillati</taxon>
        <taxon>Bacillota</taxon>
        <taxon>Clostridia</taxon>
        <taxon>Peptostreptococcales</taxon>
        <taxon>Peptostreptococcaceae</taxon>
        <taxon>Paraclostridium</taxon>
    </lineage>
</organism>
<keyword evidence="2" id="KW-0479">Metal-binding</keyword>
<dbReference type="NCBIfam" id="TIGR03994">
    <property type="entry name" value="rSAM_HemZ"/>
    <property type="match status" value="1"/>
</dbReference>
<dbReference type="GO" id="GO:0051539">
    <property type="term" value="F:4 iron, 4 sulfur cluster binding"/>
    <property type="evidence" value="ECO:0007669"/>
    <property type="project" value="TreeGrafter"/>
</dbReference>
<dbReference type="SFLD" id="SFLDG01082">
    <property type="entry name" value="B12-binding_domain_containing"/>
    <property type="match status" value="1"/>
</dbReference>
<evidence type="ECO:0000256" key="4">
    <source>
        <dbReference type="ARBA" id="ARBA00023014"/>
    </source>
</evidence>
<dbReference type="PROSITE" id="PS51918">
    <property type="entry name" value="RADICAL_SAM"/>
    <property type="match status" value="1"/>
</dbReference>
<dbReference type="Gene3D" id="3.20.20.70">
    <property type="entry name" value="Aldolase class I"/>
    <property type="match status" value="1"/>
</dbReference>
<sequence length="491" mass="57062">MLGVELKGHDYKYEVAELLKLFTTQFRFIKDNEEYDKRIINSVNIDSNEVNSLTNYYEGENLVISKQESFDITKLNNEEVKKKTKTVIKRSMFKVLDKVFETYVPWGVLTGIRPVKIVHSLLDKGISESEIREILKNNYLIKDEKIDLALDIAKRERVFIYPIDKNKISLYVSIPFCPTRCVYCSFPANPMKQFGHLRDDYIKALIKEIKGLAKLLKDTNKEIETLYIGGGTPTALEADQLDTLINALFKELDLTNIKEFTVEAGRPDTITKEKLEVMKKHNVTRISINPQTMNDETLVKIGRDHNVNDIVDCFRLARSLGFDNINMDIILGLVDENLDMVRNTLEKIKELNPESLTVHTLAIKRASTLKENLDKYELTRYEEMIKMIELSMKYAKDMGLNPYYMYRQKHMLGNLENIGYAKEGFECIYNIQIMEEKQSNLAVGAGAISKYVYVDEDRIERTDNVKNVELYIERIEEMIERKVKEVYKNVN</sequence>